<evidence type="ECO:0000313" key="2">
    <source>
        <dbReference type="Proteomes" id="UP000178710"/>
    </source>
</evidence>
<dbReference type="AlphaFoldDB" id="A0A1G2KRI6"/>
<dbReference type="Proteomes" id="UP000178710">
    <property type="component" value="Unassembled WGS sequence"/>
</dbReference>
<sequence length="207" mass="23661">MFTQTISDKAKRVLGKIARTEIAGGFYLAGGTALAIQLGHRTSIDLDWFSAESFSNDGIKKTLSEIGEFELVGEEKGTIHGNLNRVKVSFLYYSYKVLYPLVDYEGIKLADERDIAAMKIDAVSSRGSKKDFVDIYFLFERYSLPELIGFFEKRYENIKYNKLHILKSLVYFEDAEMEPMPIMIKNAAWEEIKNKITAEANKLLELK</sequence>
<reference evidence="1 2" key="1">
    <citation type="journal article" date="2016" name="Nat. Commun.">
        <title>Thousands of microbial genomes shed light on interconnected biogeochemical processes in an aquifer system.</title>
        <authorList>
            <person name="Anantharaman K."/>
            <person name="Brown C.T."/>
            <person name="Hug L.A."/>
            <person name="Sharon I."/>
            <person name="Castelle C.J."/>
            <person name="Probst A.J."/>
            <person name="Thomas B.C."/>
            <person name="Singh A."/>
            <person name="Wilkins M.J."/>
            <person name="Karaoz U."/>
            <person name="Brodie E.L."/>
            <person name="Williams K.H."/>
            <person name="Hubbard S.S."/>
            <person name="Banfield J.F."/>
        </authorList>
    </citation>
    <scope>NUCLEOTIDE SEQUENCE [LARGE SCALE GENOMIC DNA]</scope>
</reference>
<gene>
    <name evidence="1" type="ORF">A3C12_00030</name>
</gene>
<evidence type="ECO:0000313" key="1">
    <source>
        <dbReference type="EMBL" id="OHA02010.1"/>
    </source>
</evidence>
<protein>
    <recommendedName>
        <fullName evidence="3">Nucleotidyl transferase AbiEii/AbiGii toxin family protein</fullName>
    </recommendedName>
</protein>
<evidence type="ECO:0008006" key="3">
    <source>
        <dbReference type="Google" id="ProtNLM"/>
    </source>
</evidence>
<name>A0A1G2KRI6_9BACT</name>
<accession>A0A1G2KRI6</accession>
<dbReference type="InterPro" id="IPR014942">
    <property type="entry name" value="AbiEii"/>
</dbReference>
<dbReference type="Pfam" id="PF08843">
    <property type="entry name" value="AbiEii"/>
    <property type="match status" value="2"/>
</dbReference>
<dbReference type="EMBL" id="MHQK01000013">
    <property type="protein sequence ID" value="OHA02010.1"/>
    <property type="molecule type" value="Genomic_DNA"/>
</dbReference>
<organism evidence="1 2">
    <name type="scientific">Candidatus Sungbacteria bacterium RIFCSPHIGHO2_02_FULL_49_20</name>
    <dbReference type="NCBI Taxonomy" id="1802272"/>
    <lineage>
        <taxon>Bacteria</taxon>
        <taxon>Candidatus Sungiibacteriota</taxon>
    </lineage>
</organism>
<proteinExistence type="predicted"/>
<comment type="caution">
    <text evidence="1">The sequence shown here is derived from an EMBL/GenBank/DDBJ whole genome shotgun (WGS) entry which is preliminary data.</text>
</comment>